<gene>
    <name evidence="5" type="primary">liaF</name>
    <name evidence="5" type="ORF">OMP38_05515</name>
</gene>
<evidence type="ECO:0000313" key="6">
    <source>
        <dbReference type="Proteomes" id="UP001153387"/>
    </source>
</evidence>
<feature type="compositionally biased region" description="Basic and acidic residues" evidence="1">
    <location>
        <begin position="168"/>
        <end position="202"/>
    </location>
</feature>
<feature type="region of interest" description="Disordered" evidence="1">
    <location>
        <begin position="116"/>
        <end position="202"/>
    </location>
</feature>
<dbReference type="EMBL" id="JAPDHZ010000002">
    <property type="protein sequence ID" value="MDG0790366.1"/>
    <property type="molecule type" value="Genomic_DNA"/>
</dbReference>
<dbReference type="InterPro" id="IPR047793">
    <property type="entry name" value="LiaF_C"/>
</dbReference>
<proteinExistence type="predicted"/>
<evidence type="ECO:0000256" key="1">
    <source>
        <dbReference type="SAM" id="MobiDB-lite"/>
    </source>
</evidence>
<dbReference type="Proteomes" id="UP001153387">
    <property type="component" value="Unassembled WGS sequence"/>
</dbReference>
<dbReference type="NCBIfam" id="NF040535">
    <property type="entry name" value="LiaF_C_term"/>
    <property type="match status" value="1"/>
</dbReference>
<keyword evidence="2" id="KW-0472">Membrane</keyword>
<name>A0A9X4KEM6_9BACL</name>
<keyword evidence="2" id="KW-1133">Transmembrane helix</keyword>
<feature type="domain" description="Cell wall-active antibiotics response LiaF-like C-terminal" evidence="3">
    <location>
        <begin position="277"/>
        <end position="391"/>
    </location>
</feature>
<feature type="compositionally biased region" description="Pro residues" evidence="1">
    <location>
        <begin position="129"/>
        <end position="150"/>
    </location>
</feature>
<evidence type="ECO:0000259" key="4">
    <source>
        <dbReference type="Pfam" id="PF22570"/>
    </source>
</evidence>
<dbReference type="InterPro" id="IPR054331">
    <property type="entry name" value="LiaF_TM"/>
</dbReference>
<evidence type="ECO:0000256" key="2">
    <source>
        <dbReference type="SAM" id="Phobius"/>
    </source>
</evidence>
<feature type="domain" description="LiaF transmembrane" evidence="4">
    <location>
        <begin position="10"/>
        <end position="110"/>
    </location>
</feature>
<feature type="transmembrane region" description="Helical" evidence="2">
    <location>
        <begin position="34"/>
        <end position="55"/>
    </location>
</feature>
<sequence length="395" mass="44639">MQQSVLHRIFWGFILIGGGIVFLLNQSGVIELDIGYLFSTFWPAFVILFGIQGLLIQQRNGFGWNAMVVLVGLFFLGRNLGWVHWELGDLIRFAIPAALIVAGLNMVFRGSGCGRTKKKWEESGWNEVTPPPAPKPFDGPLPPPPPPQPYDSPNAFAEEPPPGEPQPDEGRRAEPNEGRPRDRGWDPADRLSQRMGRRQERLENFNERMQERVERIHAKQRERHERHRAKAWERRARHGHFDDDGYDSGGDTERMWKEYHRPPGHSARGSRIDHSRFIGDVHIGQEMFELQPMSISHFIGDTTIDLTRAHIPVGETRIYVSAFIGDVKAYVPGDHSVGIRVVSSCLIGDVKVLEQKRGGVFNQMSAETPGFQDTDKQVVLIVSCFIGDVRVTKVG</sequence>
<feature type="transmembrane region" description="Helical" evidence="2">
    <location>
        <begin position="9"/>
        <end position="28"/>
    </location>
</feature>
<reference evidence="5 6" key="1">
    <citation type="submission" date="2022-10" db="EMBL/GenBank/DDBJ databases">
        <title>Comparative genomic analysis of Cohnella hashimotonis sp. nov., isolated from the International Space Station.</title>
        <authorList>
            <person name="Simpson A."/>
            <person name="Venkateswaran K."/>
        </authorList>
    </citation>
    <scope>NUCLEOTIDE SEQUENCE [LARGE SCALE GENOMIC DNA]</scope>
    <source>
        <strain evidence="5 6">DSM 18997</strain>
    </source>
</reference>
<organism evidence="5 6">
    <name type="scientific">Cohnella ginsengisoli</name>
    <dbReference type="NCBI Taxonomy" id="425004"/>
    <lineage>
        <taxon>Bacteria</taxon>
        <taxon>Bacillati</taxon>
        <taxon>Bacillota</taxon>
        <taxon>Bacilli</taxon>
        <taxon>Bacillales</taxon>
        <taxon>Paenibacillaceae</taxon>
        <taxon>Cohnella</taxon>
    </lineage>
</organism>
<keyword evidence="6" id="KW-1185">Reference proteome</keyword>
<evidence type="ECO:0000259" key="3">
    <source>
        <dbReference type="Pfam" id="PF09922"/>
    </source>
</evidence>
<dbReference type="InterPro" id="IPR024425">
    <property type="entry name" value="LiaF-like_C"/>
</dbReference>
<comment type="caution">
    <text evidence="5">The sequence shown here is derived from an EMBL/GenBank/DDBJ whole genome shotgun (WGS) entry which is preliminary data.</text>
</comment>
<keyword evidence="2" id="KW-0812">Transmembrane</keyword>
<feature type="transmembrane region" description="Helical" evidence="2">
    <location>
        <begin position="90"/>
        <end position="108"/>
    </location>
</feature>
<dbReference type="Pfam" id="PF09922">
    <property type="entry name" value="LiaF-like_C"/>
    <property type="match status" value="1"/>
</dbReference>
<feature type="transmembrane region" description="Helical" evidence="2">
    <location>
        <begin position="62"/>
        <end position="84"/>
    </location>
</feature>
<dbReference type="AlphaFoldDB" id="A0A9X4KEM6"/>
<dbReference type="RefSeq" id="WP_277564207.1">
    <property type="nucleotide sequence ID" value="NZ_JAPDHZ010000002.1"/>
</dbReference>
<protein>
    <submittedName>
        <fullName evidence="5">Cell wall-active antibiotics response protein LiaF</fullName>
    </submittedName>
</protein>
<accession>A0A9X4KEM6</accession>
<dbReference type="Pfam" id="PF22570">
    <property type="entry name" value="LiaF-TM"/>
    <property type="match status" value="1"/>
</dbReference>
<evidence type="ECO:0000313" key="5">
    <source>
        <dbReference type="EMBL" id="MDG0790366.1"/>
    </source>
</evidence>